<reference evidence="2 3" key="1">
    <citation type="journal article" date="2010" name="Nature">
        <title>Genome sequence of the palaeopolyploid soybean.</title>
        <authorList>
            <person name="Schmutz J."/>
            <person name="Cannon S.B."/>
            <person name="Schlueter J."/>
            <person name="Ma J."/>
            <person name="Mitros T."/>
            <person name="Nelson W."/>
            <person name="Hyten D.L."/>
            <person name="Song Q."/>
            <person name="Thelen J.J."/>
            <person name="Cheng J."/>
            <person name="Xu D."/>
            <person name="Hellsten U."/>
            <person name="May G.D."/>
            <person name="Yu Y."/>
            <person name="Sakurai T."/>
            <person name="Umezawa T."/>
            <person name="Bhattacharyya M.K."/>
            <person name="Sandhu D."/>
            <person name="Valliyodan B."/>
            <person name="Lindquist E."/>
            <person name="Peto M."/>
            <person name="Grant D."/>
            <person name="Shu S."/>
            <person name="Goodstein D."/>
            <person name="Barry K."/>
            <person name="Futrell-Griggs M."/>
            <person name="Abernathy B."/>
            <person name="Du J."/>
            <person name="Tian Z."/>
            <person name="Zhu L."/>
            <person name="Gill N."/>
            <person name="Joshi T."/>
            <person name="Libault M."/>
            <person name="Sethuraman A."/>
            <person name="Zhang X.-C."/>
            <person name="Shinozaki K."/>
            <person name="Nguyen H.T."/>
            <person name="Wing R.A."/>
            <person name="Cregan P."/>
            <person name="Specht J."/>
            <person name="Grimwood J."/>
            <person name="Rokhsar D."/>
            <person name="Stacey G."/>
            <person name="Shoemaker R.C."/>
            <person name="Jackson S.A."/>
        </authorList>
    </citation>
    <scope>NUCLEOTIDE SEQUENCE [LARGE SCALE GENOMIC DNA]</scope>
    <source>
        <strain evidence="3">cv. Williams 82</strain>
        <tissue evidence="2">Callus</tissue>
    </source>
</reference>
<dbReference type="InterPro" id="IPR048570">
    <property type="entry name" value="PSMD1_RPN2_N"/>
</dbReference>
<protein>
    <recommendedName>
        <fullName evidence="1">26S proteasome non-ATPase regulatory subunit 1/RPN2 N-terminal domain-containing protein</fullName>
    </recommendedName>
</protein>
<reference evidence="3" key="2">
    <citation type="submission" date="2018-02" db="UniProtKB">
        <authorList>
            <consortium name="EnsemblPlants"/>
        </authorList>
    </citation>
    <scope>IDENTIFICATION</scope>
    <source>
        <strain evidence="3">Williams 82</strain>
    </source>
</reference>
<dbReference type="Gramene" id="KRH72001">
    <property type="protein sequence ID" value="KRH72001"/>
    <property type="gene ID" value="GLYMA_02G184400"/>
</dbReference>
<name>K7K9C7_SOYBN</name>
<dbReference type="EnsemblPlants" id="KRH72001">
    <property type="protein sequence ID" value="KRH72001"/>
    <property type="gene ID" value="GLYMA_02G184400"/>
</dbReference>
<accession>K7K9C7</accession>
<dbReference type="Pfam" id="PF21505">
    <property type="entry name" value="RPN2_N"/>
    <property type="match status" value="1"/>
</dbReference>
<dbReference type="STRING" id="3847.K7K9C7"/>
<dbReference type="HOGENOM" id="CLU_2363826_0_0_1"/>
<sequence>MATTLVSSVGGMLAMLNEPHLSVKLHALSNLNNLVETFWPPLVDSLNYAVCIFQGNPETQGLKATSANINNDQFGHKFEISCKAPMKKGGEINKNK</sequence>
<keyword evidence="4" id="KW-1185">Reference proteome</keyword>
<evidence type="ECO:0000313" key="2">
    <source>
        <dbReference type="EMBL" id="KRH72001.1"/>
    </source>
</evidence>
<gene>
    <name evidence="2" type="ORF">GLYMA_02G184400</name>
</gene>
<dbReference type="PaxDb" id="3847-GLYMA02G32058.1"/>
<evidence type="ECO:0000259" key="1">
    <source>
        <dbReference type="Pfam" id="PF21505"/>
    </source>
</evidence>
<reference evidence="2" key="3">
    <citation type="submission" date="2018-07" db="EMBL/GenBank/DDBJ databases">
        <title>WGS assembly of Glycine max.</title>
        <authorList>
            <person name="Schmutz J."/>
            <person name="Cannon S."/>
            <person name="Schlueter J."/>
            <person name="Ma J."/>
            <person name="Mitros T."/>
            <person name="Nelson W."/>
            <person name="Hyten D."/>
            <person name="Song Q."/>
            <person name="Thelen J."/>
            <person name="Cheng J."/>
            <person name="Xu D."/>
            <person name="Hellsten U."/>
            <person name="May G."/>
            <person name="Yu Y."/>
            <person name="Sakurai T."/>
            <person name="Umezawa T."/>
            <person name="Bhattacharyya M."/>
            <person name="Sandhu D."/>
            <person name="Valliyodan B."/>
            <person name="Lindquist E."/>
            <person name="Peto M."/>
            <person name="Grant D."/>
            <person name="Shu S."/>
            <person name="Goodstein D."/>
            <person name="Barry K."/>
            <person name="Futrell-Griggs M."/>
            <person name="Abernathy B."/>
            <person name="Du J."/>
            <person name="Tian Z."/>
            <person name="Zhu L."/>
            <person name="Gill N."/>
            <person name="Joshi T."/>
            <person name="Libault M."/>
            <person name="Sethuraman A."/>
            <person name="Zhang X."/>
            <person name="Shinozaki K."/>
            <person name="Nguyen H."/>
            <person name="Wing R."/>
            <person name="Cregan P."/>
            <person name="Specht J."/>
            <person name="Grimwood J."/>
            <person name="Rokhsar D."/>
            <person name="Stacey G."/>
            <person name="Shoemaker R."/>
            <person name="Jackson S."/>
        </authorList>
    </citation>
    <scope>NUCLEOTIDE SEQUENCE</scope>
    <source>
        <tissue evidence="2">Callus</tissue>
    </source>
</reference>
<dbReference type="OrthoDB" id="1669119at2759"/>
<organism evidence="3">
    <name type="scientific">Glycine max</name>
    <name type="common">Soybean</name>
    <name type="synonym">Glycine hispida</name>
    <dbReference type="NCBI Taxonomy" id="3847"/>
    <lineage>
        <taxon>Eukaryota</taxon>
        <taxon>Viridiplantae</taxon>
        <taxon>Streptophyta</taxon>
        <taxon>Embryophyta</taxon>
        <taxon>Tracheophyta</taxon>
        <taxon>Spermatophyta</taxon>
        <taxon>Magnoliopsida</taxon>
        <taxon>eudicotyledons</taxon>
        <taxon>Gunneridae</taxon>
        <taxon>Pentapetalae</taxon>
        <taxon>rosids</taxon>
        <taxon>fabids</taxon>
        <taxon>Fabales</taxon>
        <taxon>Fabaceae</taxon>
        <taxon>Papilionoideae</taxon>
        <taxon>50 kb inversion clade</taxon>
        <taxon>NPAAA clade</taxon>
        <taxon>indigoferoid/millettioid clade</taxon>
        <taxon>Phaseoleae</taxon>
        <taxon>Glycine</taxon>
        <taxon>Glycine subgen. Soja</taxon>
    </lineage>
</organism>
<dbReference type="EMBL" id="CM000835">
    <property type="protein sequence ID" value="KRH72001.1"/>
    <property type="molecule type" value="Genomic_DNA"/>
</dbReference>
<dbReference type="Proteomes" id="UP000008827">
    <property type="component" value="Chromosome 2"/>
</dbReference>
<dbReference type="InParanoid" id="K7K9C7"/>
<dbReference type="eggNOG" id="KOG2062">
    <property type="taxonomic scope" value="Eukaryota"/>
</dbReference>
<proteinExistence type="predicted"/>
<feature type="domain" description="26S proteasome non-ATPase regulatory subunit 1/RPN2 N-terminal" evidence="1">
    <location>
        <begin position="8"/>
        <end position="48"/>
    </location>
</feature>
<evidence type="ECO:0000313" key="3">
    <source>
        <dbReference type="EnsemblPlants" id="KRH72001"/>
    </source>
</evidence>
<evidence type="ECO:0000313" key="4">
    <source>
        <dbReference type="Proteomes" id="UP000008827"/>
    </source>
</evidence>
<dbReference type="AlphaFoldDB" id="K7K9C7"/>